<organism evidence="2">
    <name type="scientific">marine sediment metagenome</name>
    <dbReference type="NCBI Taxonomy" id="412755"/>
    <lineage>
        <taxon>unclassified sequences</taxon>
        <taxon>metagenomes</taxon>
        <taxon>ecological metagenomes</taxon>
    </lineage>
</organism>
<accession>A0A0F9KU12</accession>
<name>A0A0F9KU12_9ZZZZ</name>
<reference evidence="2" key="1">
    <citation type="journal article" date="2015" name="Nature">
        <title>Complex archaea that bridge the gap between prokaryotes and eukaryotes.</title>
        <authorList>
            <person name="Spang A."/>
            <person name="Saw J.H."/>
            <person name="Jorgensen S.L."/>
            <person name="Zaremba-Niedzwiedzka K."/>
            <person name="Martijn J."/>
            <person name="Lind A.E."/>
            <person name="van Eijk R."/>
            <person name="Schleper C."/>
            <person name="Guy L."/>
            <person name="Ettema T.J."/>
        </authorList>
    </citation>
    <scope>NUCLEOTIDE SEQUENCE</scope>
</reference>
<dbReference type="EMBL" id="LAZR01007443">
    <property type="protein sequence ID" value="KKM85233.1"/>
    <property type="molecule type" value="Genomic_DNA"/>
</dbReference>
<gene>
    <name evidence="2" type="ORF">LCGC14_1291130</name>
</gene>
<feature type="region of interest" description="Disordered" evidence="1">
    <location>
        <begin position="1"/>
        <end position="34"/>
    </location>
</feature>
<protein>
    <submittedName>
        <fullName evidence="2">Uncharacterized protein</fullName>
    </submittedName>
</protein>
<proteinExistence type="predicted"/>
<comment type="caution">
    <text evidence="2">The sequence shown here is derived from an EMBL/GenBank/DDBJ whole genome shotgun (WGS) entry which is preliminary data.</text>
</comment>
<sequence length="89" mass="9550">MLGKGATFPEEVPEKGESWPLRGPESTQNVPELDINGPEMRIEVSMEGDCPVCGVEVEVDVVSSAVVATWKCGRIAVDGICAIPARRPR</sequence>
<evidence type="ECO:0000256" key="1">
    <source>
        <dbReference type="SAM" id="MobiDB-lite"/>
    </source>
</evidence>
<dbReference type="AlphaFoldDB" id="A0A0F9KU12"/>
<evidence type="ECO:0000313" key="2">
    <source>
        <dbReference type="EMBL" id="KKM85233.1"/>
    </source>
</evidence>